<accession>A0A6J4IA79</accession>
<organism evidence="1">
    <name type="scientific">uncultured Chloroflexia bacterium</name>
    <dbReference type="NCBI Taxonomy" id="1672391"/>
    <lineage>
        <taxon>Bacteria</taxon>
        <taxon>Bacillati</taxon>
        <taxon>Chloroflexota</taxon>
        <taxon>Chloroflexia</taxon>
        <taxon>environmental samples</taxon>
    </lineage>
</organism>
<evidence type="ECO:0000313" key="1">
    <source>
        <dbReference type="EMBL" id="CAA9246390.1"/>
    </source>
</evidence>
<evidence type="ECO:0008006" key="2">
    <source>
        <dbReference type="Google" id="ProtNLM"/>
    </source>
</evidence>
<protein>
    <recommendedName>
        <fullName evidence="2">Paired domain-containing protein</fullName>
    </recommendedName>
</protein>
<sequence>MPAPLSSDLRVRIVRAVEGGASIRQAALRYEVAPSTAVKLMRRVRATGSTSPARYGGHRRPVLEPHTDLLRALVDAKSSTTLAELQAALAARGIRVAALSTILLMLRRLGLSHKKSR</sequence>
<dbReference type="AlphaFoldDB" id="A0A6J4IA79"/>
<proteinExistence type="predicted"/>
<reference evidence="1" key="1">
    <citation type="submission" date="2020-02" db="EMBL/GenBank/DDBJ databases">
        <authorList>
            <person name="Meier V. D."/>
        </authorList>
    </citation>
    <scope>NUCLEOTIDE SEQUENCE</scope>
    <source>
        <strain evidence="1">AVDCRST_MAG26</strain>
    </source>
</reference>
<name>A0A6J4IA79_9CHLR</name>
<dbReference type="EMBL" id="CADCTK010000385">
    <property type="protein sequence ID" value="CAA9246390.1"/>
    <property type="molecule type" value="Genomic_DNA"/>
</dbReference>
<dbReference type="SUPFAM" id="SSF46689">
    <property type="entry name" value="Homeodomain-like"/>
    <property type="match status" value="1"/>
</dbReference>
<dbReference type="Gene3D" id="1.10.10.10">
    <property type="entry name" value="Winged helix-like DNA-binding domain superfamily/Winged helix DNA-binding domain"/>
    <property type="match status" value="1"/>
</dbReference>
<dbReference type="InterPro" id="IPR009057">
    <property type="entry name" value="Homeodomain-like_sf"/>
</dbReference>
<dbReference type="InterPro" id="IPR036388">
    <property type="entry name" value="WH-like_DNA-bd_sf"/>
</dbReference>
<gene>
    <name evidence="1" type="ORF">AVDCRST_MAG26-1689</name>
</gene>